<sequence>MEVVVCLPFSNIVENGNFESGTLFPWSFTNVAITDLQSHSGFFSALLFGGIANSLLF</sequence>
<gene>
    <name evidence="1" type="ORF">O0535_15200</name>
</gene>
<evidence type="ECO:0000313" key="1">
    <source>
        <dbReference type="EMBL" id="MCZ0832090.1"/>
    </source>
</evidence>
<comment type="caution">
    <text evidence="1">The sequence shown here is derived from an EMBL/GenBank/DDBJ whole genome shotgun (WGS) entry which is preliminary data.</text>
</comment>
<name>A0ABT4HZ58_9BACL</name>
<organism evidence="1 2">
    <name type="scientific">Brevibacillus halotolerans</name>
    <dbReference type="NCBI Taxonomy" id="1507437"/>
    <lineage>
        <taxon>Bacteria</taxon>
        <taxon>Bacillati</taxon>
        <taxon>Bacillota</taxon>
        <taxon>Bacilli</taxon>
        <taxon>Bacillales</taxon>
        <taxon>Paenibacillaceae</taxon>
        <taxon>Brevibacillus</taxon>
    </lineage>
</organism>
<proteinExistence type="predicted"/>
<keyword evidence="2" id="KW-1185">Reference proteome</keyword>
<dbReference type="EMBL" id="JAPTNG010000011">
    <property type="protein sequence ID" value="MCZ0832090.1"/>
    <property type="molecule type" value="Genomic_DNA"/>
</dbReference>
<protein>
    <submittedName>
        <fullName evidence="1">Uncharacterized protein</fullName>
    </submittedName>
</protein>
<evidence type="ECO:0000313" key="2">
    <source>
        <dbReference type="Proteomes" id="UP001067708"/>
    </source>
</evidence>
<accession>A0ABT4HZ58</accession>
<reference evidence="1" key="1">
    <citation type="submission" date="2022-09" db="EMBL/GenBank/DDBJ databases">
        <title>Genome analysis and characterization of larvicidal activity of Brevibacillus strains.</title>
        <authorList>
            <person name="Patrusheva E.V."/>
            <person name="Izotova A.O."/>
            <person name="Toshchakov S.V."/>
            <person name="Sineoky S.P."/>
        </authorList>
    </citation>
    <scope>NUCLEOTIDE SEQUENCE</scope>
    <source>
        <strain evidence="1">VKPM_B-13244</strain>
    </source>
</reference>
<dbReference type="Proteomes" id="UP001067708">
    <property type="component" value="Unassembled WGS sequence"/>
</dbReference>